<keyword evidence="5 13" id="KW-0808">Transferase</keyword>
<proteinExistence type="predicted"/>
<dbReference type="NCBIfam" id="TIGR01466">
    <property type="entry name" value="cobJ_cbiH"/>
    <property type="match status" value="1"/>
</dbReference>
<dbReference type="InterPro" id="IPR035996">
    <property type="entry name" value="4pyrrol_Methylase_sf"/>
</dbReference>
<evidence type="ECO:0000256" key="2">
    <source>
        <dbReference type="ARBA" id="ARBA00022485"/>
    </source>
</evidence>
<dbReference type="InterPro" id="IPR000878">
    <property type="entry name" value="4pyrrol_Mease"/>
</dbReference>
<dbReference type="InterPro" id="IPR006363">
    <property type="entry name" value="Cbl_synth_CobJ/CibH_dom"/>
</dbReference>
<protein>
    <submittedName>
        <fullName evidence="13">Cobalt-precorrin-3B C(17)-methyltransferase</fullName>
    </submittedName>
</protein>
<dbReference type="SUPFAM" id="SSF56014">
    <property type="entry name" value="Nitrite and sulphite reductase 4Fe-4S domain-like"/>
    <property type="match status" value="1"/>
</dbReference>
<keyword evidence="4 13" id="KW-0489">Methyltransferase</keyword>
<keyword evidence="3" id="KW-0169">Cobalamin biosynthesis</keyword>
<feature type="compositionally biased region" description="Low complexity" evidence="10">
    <location>
        <begin position="311"/>
        <end position="337"/>
    </location>
</feature>
<dbReference type="Gene3D" id="3.30.413.10">
    <property type="entry name" value="Sulfite Reductase Hemoprotein, domain 1"/>
    <property type="match status" value="1"/>
</dbReference>
<evidence type="ECO:0000256" key="8">
    <source>
        <dbReference type="ARBA" id="ARBA00023004"/>
    </source>
</evidence>
<evidence type="ECO:0000256" key="10">
    <source>
        <dbReference type="SAM" id="MobiDB-lite"/>
    </source>
</evidence>
<dbReference type="InterPro" id="IPR014776">
    <property type="entry name" value="4pyrrole_Mease_sub2"/>
</dbReference>
<evidence type="ECO:0000313" key="13">
    <source>
        <dbReference type="EMBL" id="GAS84482.1"/>
    </source>
</evidence>
<gene>
    <name evidence="13" type="ORF">PAHA3_4585</name>
</gene>
<evidence type="ECO:0000256" key="1">
    <source>
        <dbReference type="ARBA" id="ARBA00004953"/>
    </source>
</evidence>
<keyword evidence="7" id="KW-0479">Metal-binding</keyword>
<reference evidence="13 14" key="1">
    <citation type="journal article" date="2016" name="Genome Announc.">
        <title>Draft Genome Sequence of Paenibacillus amylolyticus Heshi-A3, Isolated from Fermented Rice Bran in a Japanese Fermented Seafood Dish.</title>
        <authorList>
            <person name="Akuzawa S."/>
            <person name="Nagaoka J."/>
            <person name="Kanekatsu M."/>
            <person name="Kubota E."/>
            <person name="Ohtake R."/>
            <person name="Suzuki T."/>
            <person name="Kanesaki Y."/>
        </authorList>
    </citation>
    <scope>NUCLEOTIDE SEQUENCE [LARGE SCALE GENOMIC DNA]</scope>
    <source>
        <strain evidence="13 14">Heshi-A3</strain>
    </source>
</reference>
<comment type="pathway">
    <text evidence="1">Cofactor biosynthesis; adenosylcobalamin biosynthesis.</text>
</comment>
<name>A0A117I2X9_PAEAM</name>
<evidence type="ECO:0000313" key="14">
    <source>
        <dbReference type="Proteomes" id="UP000069697"/>
    </source>
</evidence>
<dbReference type="GO" id="GO:0051539">
    <property type="term" value="F:4 iron, 4 sulfur cluster binding"/>
    <property type="evidence" value="ECO:0007669"/>
    <property type="project" value="UniProtKB-KW"/>
</dbReference>
<dbReference type="InterPro" id="IPR051810">
    <property type="entry name" value="Precorrin_MeTrfase"/>
</dbReference>
<comment type="caution">
    <text evidence="13">The sequence shown here is derived from an EMBL/GenBank/DDBJ whole genome shotgun (WGS) entry which is preliminary data.</text>
</comment>
<feature type="compositionally biased region" description="Low complexity" evidence="10">
    <location>
        <begin position="283"/>
        <end position="301"/>
    </location>
</feature>
<dbReference type="AlphaFoldDB" id="A0A117I2X9"/>
<organism evidence="13 14">
    <name type="scientific">Paenibacillus amylolyticus</name>
    <dbReference type="NCBI Taxonomy" id="1451"/>
    <lineage>
        <taxon>Bacteria</taxon>
        <taxon>Bacillati</taxon>
        <taxon>Bacillota</taxon>
        <taxon>Bacilli</taxon>
        <taxon>Bacillales</taxon>
        <taxon>Paenibacillaceae</taxon>
        <taxon>Paenibacillus</taxon>
    </lineage>
</organism>
<dbReference type="GO" id="GO:0020037">
    <property type="term" value="F:heme binding"/>
    <property type="evidence" value="ECO:0007669"/>
    <property type="project" value="InterPro"/>
</dbReference>
<dbReference type="GO" id="GO:0008168">
    <property type="term" value="F:methyltransferase activity"/>
    <property type="evidence" value="ECO:0007669"/>
    <property type="project" value="UniProtKB-KW"/>
</dbReference>
<dbReference type="InterPro" id="IPR045854">
    <property type="entry name" value="NO2/SO3_Rdtase_4Fe4S_sf"/>
</dbReference>
<feature type="region of interest" description="Disordered" evidence="10">
    <location>
        <begin position="259"/>
        <end position="337"/>
    </location>
</feature>
<dbReference type="GO" id="GO:0016491">
    <property type="term" value="F:oxidoreductase activity"/>
    <property type="evidence" value="ECO:0007669"/>
    <property type="project" value="InterPro"/>
</dbReference>
<evidence type="ECO:0000256" key="3">
    <source>
        <dbReference type="ARBA" id="ARBA00022573"/>
    </source>
</evidence>
<dbReference type="InterPro" id="IPR006067">
    <property type="entry name" value="NO2/SO3_Rdtase_4Fe4S_dom"/>
</dbReference>
<dbReference type="PANTHER" id="PTHR47036">
    <property type="entry name" value="COBALT-FACTOR III C(17)-METHYLTRANSFERASE-RELATED"/>
    <property type="match status" value="1"/>
</dbReference>
<feature type="domain" description="Nitrite/sulphite reductase 4Fe-4S" evidence="12">
    <location>
        <begin position="509"/>
        <end position="628"/>
    </location>
</feature>
<evidence type="ECO:0000256" key="7">
    <source>
        <dbReference type="ARBA" id="ARBA00022723"/>
    </source>
</evidence>
<dbReference type="PROSITE" id="PS00365">
    <property type="entry name" value="NIR_SIR"/>
    <property type="match status" value="1"/>
</dbReference>
<dbReference type="PANTHER" id="PTHR47036:SF1">
    <property type="entry name" value="COBALT-FACTOR III C(17)-METHYLTRANSFERASE-RELATED"/>
    <property type="match status" value="1"/>
</dbReference>
<dbReference type="CDD" id="cd11646">
    <property type="entry name" value="Precorrin_3B_C17_MT"/>
    <property type="match status" value="1"/>
</dbReference>
<dbReference type="Gene3D" id="3.40.1010.10">
    <property type="entry name" value="Cobalt-precorrin-4 Transmethylase, Domain 1"/>
    <property type="match status" value="1"/>
</dbReference>
<evidence type="ECO:0000256" key="9">
    <source>
        <dbReference type="ARBA" id="ARBA00023014"/>
    </source>
</evidence>
<dbReference type="Gene3D" id="3.30.950.10">
    <property type="entry name" value="Methyltransferase, Cobalt-precorrin-4 Transmethylase, Domain 2"/>
    <property type="match status" value="1"/>
</dbReference>
<dbReference type="UniPathway" id="UPA00148"/>
<dbReference type="Pfam" id="PF00590">
    <property type="entry name" value="TP_methylase"/>
    <property type="match status" value="1"/>
</dbReference>
<feature type="domain" description="Tetrapyrrole methylase" evidence="11">
    <location>
        <begin position="6"/>
        <end position="217"/>
    </location>
</feature>
<keyword evidence="9" id="KW-0411">Iron-sulfur</keyword>
<evidence type="ECO:0000256" key="6">
    <source>
        <dbReference type="ARBA" id="ARBA00022691"/>
    </source>
</evidence>
<sequence length="643" mass="67553">MQGQGKLLIIGFGPGAMEHITKRALEALQESEVIIGYNTYVDLIRPLLNGQAIVRTGMTEEVSRAQEAVRQAEMGKIVAVISSGDAGVYGMAGLVYEVLMEQGWKPDTGVAVEVIPGVSAIQSCASLLGAPVMHDACTISLSDHLTPWETIIRRVEAAASADFVIALYNPRSGRRTRQIVETQEMILRYRDPQTPVGLVKSAYRERQDVVMTTLEDMLNHDIGMLTTVIIGNSSTMMYEGLMVTPRGYQRKYTLNTAEQSLRPHERLRTEAEPWSLGAREARAAASGEAAGESAASEAAAAQPQTEPALRGASAAQGMAPQGQPPAGAGAAAATPAASPASSAGTAVLAGERPAPVAAEAAPGRVAEAPRAGAAALAAEALTRLAAGGALAGESASRWLDAAAPSRTASAQQAATATAVRTAPEPGRKAPLFEVGVSPGVGNKKFTAAQMALLAQCASEDGELEYTPEHQIILRVPTFEPDSLVEELRAANFIVVPIGDVIKVKACDFCNMEKDDAVPMANHLQAVIGGLGAPKETSVALNGCGMACYGAVLEDIGIVYRKGAYDLFLGGKKFGRNAHPAQPVAEGIPGDQIGGIVERIVADYKEKGHPNERFHKFFKRVGVIQGFRHVDAPVTVEVNPICGD</sequence>
<dbReference type="RefSeq" id="WP_062836862.1">
    <property type="nucleotide sequence ID" value="NZ_BCNV01000005.1"/>
</dbReference>
<keyword evidence="6" id="KW-0949">S-adenosyl-L-methionine</keyword>
<keyword evidence="2" id="KW-0004">4Fe-4S</keyword>
<dbReference type="GO" id="GO:0046872">
    <property type="term" value="F:metal ion binding"/>
    <property type="evidence" value="ECO:0007669"/>
    <property type="project" value="UniProtKB-KW"/>
</dbReference>
<feature type="compositionally biased region" description="Basic and acidic residues" evidence="10">
    <location>
        <begin position="261"/>
        <end position="271"/>
    </location>
</feature>
<dbReference type="EMBL" id="BCNV01000005">
    <property type="protein sequence ID" value="GAS84482.1"/>
    <property type="molecule type" value="Genomic_DNA"/>
</dbReference>
<evidence type="ECO:0000259" key="12">
    <source>
        <dbReference type="Pfam" id="PF01077"/>
    </source>
</evidence>
<evidence type="ECO:0000259" key="11">
    <source>
        <dbReference type="Pfam" id="PF00590"/>
    </source>
</evidence>
<dbReference type="InterPro" id="IPR006066">
    <property type="entry name" value="NO2/SO3_Rdtase_FeS/sirohaem_BS"/>
</dbReference>
<dbReference type="GO" id="GO:0032259">
    <property type="term" value="P:methylation"/>
    <property type="evidence" value="ECO:0007669"/>
    <property type="project" value="UniProtKB-KW"/>
</dbReference>
<dbReference type="Proteomes" id="UP000069697">
    <property type="component" value="Unassembled WGS sequence"/>
</dbReference>
<dbReference type="GO" id="GO:0009236">
    <property type="term" value="P:cobalamin biosynthetic process"/>
    <property type="evidence" value="ECO:0007669"/>
    <property type="project" value="UniProtKB-UniPathway"/>
</dbReference>
<dbReference type="SUPFAM" id="SSF53790">
    <property type="entry name" value="Tetrapyrrole methylase"/>
    <property type="match status" value="1"/>
</dbReference>
<reference evidence="14" key="2">
    <citation type="submission" date="2016-01" db="EMBL/GenBank/DDBJ databases">
        <title>Draft Genome Sequence of Paenibacillus amylolyticus Heshi-A3 that Was Isolated from Fermented Rice Bran with Aging Salted Mackerel, Which Was Named Heshiko as Traditional Fermented Seafood in Japan.</title>
        <authorList>
            <person name="Akuzawa S."/>
            <person name="Nakagawa J."/>
            <person name="Kanekatsu T."/>
            <person name="Kubota E."/>
            <person name="Ohtake R."/>
            <person name="Suzuki T."/>
            <person name="Kanesaki Y."/>
        </authorList>
    </citation>
    <scope>NUCLEOTIDE SEQUENCE [LARGE SCALE GENOMIC DNA]</scope>
    <source>
        <strain evidence="14">Heshi-A3</strain>
    </source>
</reference>
<accession>A0A117I2X9</accession>
<evidence type="ECO:0000256" key="4">
    <source>
        <dbReference type="ARBA" id="ARBA00022603"/>
    </source>
</evidence>
<dbReference type="Pfam" id="PF01077">
    <property type="entry name" value="NIR_SIR"/>
    <property type="match status" value="1"/>
</dbReference>
<evidence type="ECO:0000256" key="5">
    <source>
        <dbReference type="ARBA" id="ARBA00022679"/>
    </source>
</evidence>
<dbReference type="InterPro" id="IPR014777">
    <property type="entry name" value="4pyrrole_Mease_sub1"/>
</dbReference>
<keyword evidence="8" id="KW-0408">Iron</keyword>